<evidence type="ECO:0000256" key="1">
    <source>
        <dbReference type="SAM" id="Coils"/>
    </source>
</evidence>
<evidence type="ECO:0000313" key="3">
    <source>
        <dbReference type="EMBL" id="CAI2372160.1"/>
    </source>
</evidence>
<feature type="compositionally biased region" description="Basic residues" evidence="2">
    <location>
        <begin position="1322"/>
        <end position="1335"/>
    </location>
</feature>
<feature type="coiled-coil region" evidence="1">
    <location>
        <begin position="937"/>
        <end position="1198"/>
    </location>
</feature>
<dbReference type="EMBL" id="CAMPGE010013425">
    <property type="protein sequence ID" value="CAI2372160.1"/>
    <property type="molecule type" value="Genomic_DNA"/>
</dbReference>
<accession>A0AAD1XES9</accession>
<dbReference type="Proteomes" id="UP001295684">
    <property type="component" value="Unassembled WGS sequence"/>
</dbReference>
<feature type="compositionally biased region" description="Acidic residues" evidence="2">
    <location>
        <begin position="9"/>
        <end position="20"/>
    </location>
</feature>
<reference evidence="3" key="1">
    <citation type="submission" date="2023-07" db="EMBL/GenBank/DDBJ databases">
        <authorList>
            <consortium name="AG Swart"/>
            <person name="Singh M."/>
            <person name="Singh A."/>
            <person name="Seah K."/>
            <person name="Emmerich C."/>
        </authorList>
    </citation>
    <scope>NUCLEOTIDE SEQUENCE</scope>
    <source>
        <strain evidence="3">DP1</strain>
    </source>
</reference>
<feature type="region of interest" description="Disordered" evidence="2">
    <location>
        <begin position="364"/>
        <end position="387"/>
    </location>
</feature>
<feature type="compositionally biased region" description="Basic and acidic residues" evidence="2">
    <location>
        <begin position="1242"/>
        <end position="1259"/>
    </location>
</feature>
<feature type="coiled-coil region" evidence="1">
    <location>
        <begin position="420"/>
        <end position="485"/>
    </location>
</feature>
<feature type="coiled-coil region" evidence="1">
    <location>
        <begin position="98"/>
        <end position="160"/>
    </location>
</feature>
<keyword evidence="4" id="KW-1185">Reference proteome</keyword>
<proteinExistence type="predicted"/>
<dbReference type="Gene3D" id="1.10.287.1490">
    <property type="match status" value="1"/>
</dbReference>
<name>A0AAD1XES9_EUPCR</name>
<feature type="region of interest" description="Disordered" evidence="2">
    <location>
        <begin position="1198"/>
        <end position="1262"/>
    </location>
</feature>
<sequence>MEEQKEGENLPEDVLQDAESNDSFFSSECRSFISQSPRPRVLPHRRPKDQPNDYKSLQQQVDDLNVYNSKFAAIPDADFSQEIPLHSICSVQGISVIEDENEEEKDALRKTVYNYENQARIEEIDDRFEIDENLTWKELLKDLISKLNNMQERNKFKNQKIKENRVINAFKRSFENANNIQTGSLSELNTEKYSNFWKELLKTDNSRIDLNHCLWKLTQQQLNHLELSKPEISKEEIEQRKCEVRRYEEQYKNELKALKQTLDSNKYKDVTLSKALSFEIIQGNCEDDPILIDDRNEKSIEMIRITIINNWVVQECINTITDKEFMDELHSFIKETFAQHQKFYEIILKQTKIILSKYEKSDFQNKSEESESSDPESLTESTKDRLDQQMEKRVSAIIVRSELCNPREEQKESEVNLEVSEMERDEKAKYEQEVQLLQQQNDVLVQRNKKLQEECSKQHDFKTEIQSLKAELTALKTENLNLKIELEQKTGDYTTLSHQIKAISKDKQELHKRASALSSQNKDLQVTNQSLLSQTSQLQALQSTFKTAQGVIESKTSNISVLFDTAQKITEQNKQPYRTKEEFEKIIDQNKQHMEGKERDLKKAHQQALDLKDHQHLENLHLYEQRIAKADKDFDESRKKIQILKGKISEYSHNLELSSSSYIKYFRMTKVLNEKLAVKEQKYTKLKSLYRGMIEEGNRLLRLRENDRELYAQLKSDYDRVFEILTSWDQKDSDKSCILKEILDQHKRICDDYEMVIANNTNSFQKYYLATNNQIQKHNSIVNERFAEYSIINQENLIMIDALKKALKENAKSQFGITRQVASQQQIDKFIAELFKKLKRSPILILEGYEKHLVQKQKKLDKINKDLECQENHVSKINKSILEHNEGIRKVVSEQRDSTEIEIEATKITSFQNQLKIQMLEYETERINEILEPNDLVVQLTEQNQELEKRVKDIEKTCNQHLEEYNKVKQEILLQKSNADLHQKNSQIIAKKKEELEKNLSEDIKKLQSKIKELTDTNEQLIAREGQAQCELDIASEKYEDLSSHVKDLTYQNMVLKDKLKKENNNQEIKEKIDVKDKKLNEIKQKLAKENETKMKLQEKIESLKRIIDNIRVEKADLVAHIKELETYLEGINERSEALQEQTDTLKIQNTSLNTKITKNYNKISNLEQKNKDLNKRISDFKKRNNDLTKKLYATEEENNHLKKISSTPKSKPLRHGSLNKIRRTSSNVRKERRKLGGGESLTKRIDEADLNEENKEDNSCSYVKNKTKQVRKSYNVAKEENRRLNQNLIIDEPISEESSDDSINPFEPSRPRPSLETPQPRKYKSFFPKTKKDRIKKKVRIVKKRFESDSE</sequence>
<keyword evidence="1" id="KW-0175">Coiled coil</keyword>
<feature type="region of interest" description="Disordered" evidence="2">
    <location>
        <begin position="1"/>
        <end position="55"/>
    </location>
</feature>
<evidence type="ECO:0000256" key="2">
    <source>
        <dbReference type="SAM" id="MobiDB-lite"/>
    </source>
</evidence>
<feature type="coiled-coil region" evidence="1">
    <location>
        <begin position="846"/>
        <end position="873"/>
    </location>
</feature>
<comment type="caution">
    <text evidence="3">The sequence shown here is derived from an EMBL/GenBank/DDBJ whole genome shotgun (WGS) entry which is preliminary data.</text>
</comment>
<protein>
    <submittedName>
        <fullName evidence="3">Uncharacterized protein</fullName>
    </submittedName>
</protein>
<feature type="region of interest" description="Disordered" evidence="2">
    <location>
        <begin position="1288"/>
        <end position="1335"/>
    </location>
</feature>
<feature type="coiled-coil region" evidence="1">
    <location>
        <begin position="587"/>
        <end position="640"/>
    </location>
</feature>
<evidence type="ECO:0000313" key="4">
    <source>
        <dbReference type="Proteomes" id="UP001295684"/>
    </source>
</evidence>
<organism evidence="3 4">
    <name type="scientific">Euplotes crassus</name>
    <dbReference type="NCBI Taxonomy" id="5936"/>
    <lineage>
        <taxon>Eukaryota</taxon>
        <taxon>Sar</taxon>
        <taxon>Alveolata</taxon>
        <taxon>Ciliophora</taxon>
        <taxon>Intramacronucleata</taxon>
        <taxon>Spirotrichea</taxon>
        <taxon>Hypotrichia</taxon>
        <taxon>Euplotida</taxon>
        <taxon>Euplotidae</taxon>
        <taxon>Moneuplotes</taxon>
    </lineage>
</organism>
<feature type="compositionally biased region" description="Polar residues" evidence="2">
    <location>
        <begin position="21"/>
        <end position="37"/>
    </location>
</feature>
<gene>
    <name evidence="3" type="ORF">ECRASSUSDP1_LOCUS13488</name>
</gene>
<feature type="coiled-coil region" evidence="1">
    <location>
        <begin position="237"/>
        <end position="268"/>
    </location>
</feature>